<organism evidence="2 3">
    <name type="scientific">Tistrella bauzanensis</name>
    <dbReference type="NCBI Taxonomy" id="657419"/>
    <lineage>
        <taxon>Bacteria</taxon>
        <taxon>Pseudomonadati</taxon>
        <taxon>Pseudomonadota</taxon>
        <taxon>Alphaproteobacteria</taxon>
        <taxon>Geminicoccales</taxon>
        <taxon>Geminicoccaceae</taxon>
        <taxon>Tistrella</taxon>
    </lineage>
</organism>
<dbReference type="EMBL" id="BMDZ01000040">
    <property type="protein sequence ID" value="GGB48731.1"/>
    <property type="molecule type" value="Genomic_DNA"/>
</dbReference>
<name>A0ABQ1IT11_9PROT</name>
<evidence type="ECO:0000313" key="3">
    <source>
        <dbReference type="Proteomes" id="UP000603352"/>
    </source>
</evidence>
<sequence length="129" mass="13909">MKRRRLERLTRRPTTSGRRTKDAPRNDPTRHDPGAAAAEPFAVGSGSTPGDNIAPGGDGTTRDNGTAGAVTTGTITPGGPRRYRGARPARPHLSRPWHRHGHRHPHSPAPQPRALNRSGRAAVQRFSRG</sequence>
<comment type="caution">
    <text evidence="2">The sequence shown here is derived from an EMBL/GenBank/DDBJ whole genome shotgun (WGS) entry which is preliminary data.</text>
</comment>
<feature type="compositionally biased region" description="Basic and acidic residues" evidence="1">
    <location>
        <begin position="19"/>
        <end position="33"/>
    </location>
</feature>
<feature type="compositionally biased region" description="Low complexity" evidence="1">
    <location>
        <begin position="65"/>
        <end position="80"/>
    </location>
</feature>
<accession>A0ABQ1IT11</accession>
<gene>
    <name evidence="2" type="ORF">GCM10011505_32260</name>
</gene>
<reference evidence="3" key="1">
    <citation type="journal article" date="2019" name="Int. J. Syst. Evol. Microbiol.">
        <title>The Global Catalogue of Microorganisms (GCM) 10K type strain sequencing project: providing services to taxonomists for standard genome sequencing and annotation.</title>
        <authorList>
            <consortium name="The Broad Institute Genomics Platform"/>
            <consortium name="The Broad Institute Genome Sequencing Center for Infectious Disease"/>
            <person name="Wu L."/>
            <person name="Ma J."/>
        </authorList>
    </citation>
    <scope>NUCLEOTIDE SEQUENCE [LARGE SCALE GENOMIC DNA]</scope>
    <source>
        <strain evidence="3">CGMCC 1.10188</strain>
    </source>
</reference>
<protein>
    <submittedName>
        <fullName evidence="2">Uncharacterized protein</fullName>
    </submittedName>
</protein>
<evidence type="ECO:0000256" key="1">
    <source>
        <dbReference type="SAM" id="MobiDB-lite"/>
    </source>
</evidence>
<evidence type="ECO:0000313" key="2">
    <source>
        <dbReference type="EMBL" id="GGB48731.1"/>
    </source>
</evidence>
<dbReference type="Proteomes" id="UP000603352">
    <property type="component" value="Unassembled WGS sequence"/>
</dbReference>
<proteinExistence type="predicted"/>
<feature type="compositionally biased region" description="Basic residues" evidence="1">
    <location>
        <begin position="81"/>
        <end position="106"/>
    </location>
</feature>
<keyword evidence="3" id="KW-1185">Reference proteome</keyword>
<feature type="region of interest" description="Disordered" evidence="1">
    <location>
        <begin position="1"/>
        <end position="129"/>
    </location>
</feature>